<protein>
    <recommendedName>
        <fullName evidence="1">HTH cro/C1-type domain-containing protein</fullName>
    </recommendedName>
</protein>
<dbReference type="EMBL" id="CP015878">
    <property type="protein sequence ID" value="ANI16229.1"/>
    <property type="molecule type" value="Genomic_DNA"/>
</dbReference>
<organism evidence="2 3">
    <name type="scientific">Pseudomonas citronellolis</name>
    <dbReference type="NCBI Taxonomy" id="53408"/>
    <lineage>
        <taxon>Bacteria</taxon>
        <taxon>Pseudomonadati</taxon>
        <taxon>Pseudomonadota</taxon>
        <taxon>Gammaproteobacteria</taxon>
        <taxon>Pseudomonadales</taxon>
        <taxon>Pseudomonadaceae</taxon>
        <taxon>Pseudomonas</taxon>
    </lineage>
</organism>
<dbReference type="AlphaFoldDB" id="A0A1A9KFF5"/>
<sequence length="89" mass="10265">MTKSINTPGMLALTCWLRDMRKKQGLTMRDLGKRLGVTHSYIQKVETGERRLDVVEYIWYCKALDVQPHEGLNIVMAFGQGEHTQQKKS</sequence>
<dbReference type="RefSeq" id="WP_031630819.1">
    <property type="nucleotide sequence ID" value="NZ_DBFDNN010000172.1"/>
</dbReference>
<dbReference type="GO" id="GO:0003677">
    <property type="term" value="F:DNA binding"/>
    <property type="evidence" value="ECO:0007669"/>
    <property type="project" value="InterPro"/>
</dbReference>
<dbReference type="InterPro" id="IPR001387">
    <property type="entry name" value="Cro/C1-type_HTH"/>
</dbReference>
<dbReference type="Pfam" id="PF01381">
    <property type="entry name" value="HTH_3"/>
    <property type="match status" value="1"/>
</dbReference>
<dbReference type="SUPFAM" id="SSF47413">
    <property type="entry name" value="lambda repressor-like DNA-binding domains"/>
    <property type="match status" value="1"/>
</dbReference>
<gene>
    <name evidence="2" type="ORF">A9C11_20620</name>
</gene>
<dbReference type="SMART" id="SM00530">
    <property type="entry name" value="HTH_XRE"/>
    <property type="match status" value="1"/>
</dbReference>
<reference evidence="2 3" key="1">
    <citation type="submission" date="2016-05" db="EMBL/GenBank/DDBJ databases">
        <title>Genome Sequence of Pseudomonas citronellolis Strain SJTE-3, an Estrogens and Persistent Organic Pollutants degradation strain.</title>
        <authorList>
            <person name="Liang R."/>
        </authorList>
    </citation>
    <scope>NUCLEOTIDE SEQUENCE [LARGE SCALE GENOMIC DNA]</scope>
    <source>
        <strain evidence="2 3">SJTE-3</strain>
    </source>
</reference>
<dbReference type="Proteomes" id="UP000077748">
    <property type="component" value="Chromosome"/>
</dbReference>
<name>A0A1A9KFF5_9PSED</name>
<dbReference type="Gene3D" id="1.10.260.40">
    <property type="entry name" value="lambda repressor-like DNA-binding domains"/>
    <property type="match status" value="1"/>
</dbReference>
<feature type="domain" description="HTH cro/C1-type" evidence="1">
    <location>
        <begin position="17"/>
        <end position="72"/>
    </location>
</feature>
<evidence type="ECO:0000313" key="3">
    <source>
        <dbReference type="Proteomes" id="UP000077748"/>
    </source>
</evidence>
<evidence type="ECO:0000259" key="1">
    <source>
        <dbReference type="PROSITE" id="PS50943"/>
    </source>
</evidence>
<accession>A0A1A9KFF5</accession>
<dbReference type="InterPro" id="IPR010982">
    <property type="entry name" value="Lambda_DNA-bd_dom_sf"/>
</dbReference>
<dbReference type="CDD" id="cd00093">
    <property type="entry name" value="HTH_XRE"/>
    <property type="match status" value="1"/>
</dbReference>
<dbReference type="PROSITE" id="PS50943">
    <property type="entry name" value="HTH_CROC1"/>
    <property type="match status" value="1"/>
</dbReference>
<proteinExistence type="predicted"/>
<evidence type="ECO:0000313" key="2">
    <source>
        <dbReference type="EMBL" id="ANI16229.1"/>
    </source>
</evidence>